<keyword evidence="3 8" id="KW-0479">Metal-binding</keyword>
<comment type="subcellular location">
    <subcellularLocation>
        <location evidence="8">Cytoplasm</location>
    </subcellularLocation>
</comment>
<keyword evidence="4 8" id="KW-0677">Repeat</keyword>
<evidence type="ECO:0000256" key="7">
    <source>
        <dbReference type="ARBA" id="ARBA00023014"/>
    </source>
</evidence>
<reference evidence="10 11" key="1">
    <citation type="submission" date="2018-06" db="EMBL/GenBank/DDBJ databases">
        <authorList>
            <consortium name="Pathogen Informatics"/>
            <person name="Doyle S."/>
        </authorList>
    </citation>
    <scope>NUCLEOTIDE SEQUENCE [LARGE SCALE GENOMIC DNA]</scope>
    <source>
        <strain evidence="10 11">NCTC1659</strain>
    </source>
</reference>
<feature type="binding site" evidence="8">
    <location>
        <position position="162"/>
    </location>
    <ligand>
        <name>[4Fe-4S] cluster</name>
        <dbReference type="ChEBI" id="CHEBI:49883"/>
        <label>3</label>
    </ligand>
</feature>
<organism evidence="10 11">
    <name type="scientific">Canicola haemoglobinophilus</name>
    <dbReference type="NCBI Taxonomy" id="733"/>
    <lineage>
        <taxon>Bacteria</taxon>
        <taxon>Pseudomonadati</taxon>
        <taxon>Pseudomonadota</taxon>
        <taxon>Gammaproteobacteria</taxon>
        <taxon>Pasteurellales</taxon>
        <taxon>Pasteurellaceae</taxon>
        <taxon>Canicola</taxon>
    </lineage>
</organism>
<dbReference type="PANTHER" id="PTHR43687:SF6">
    <property type="entry name" value="L-ASPARTATE SEMIALDEHYDE SULFURTRANSFERASE IRON-SULFUR SUBUNIT"/>
    <property type="match status" value="1"/>
</dbReference>
<keyword evidence="2 8" id="KW-0004">4Fe-4S</keyword>
<dbReference type="RefSeq" id="WP_078218058.1">
    <property type="nucleotide sequence ID" value="NZ_MUXZ01000008.1"/>
</dbReference>
<sequence length="173" mass="19508">MTEENLSRRHFLRAKFFNTLKSETEKTQGFSAIRPPWSIDVADFLQGCNRCGDCIAICETKILVKGEGDYPEVRFSEGECTFCQKCVEICQQPIFRSVDETPWQHKIEMTSACLTQQQVECRSCQDSCEMRAIRFRPQLNTVAQPILDLANCNGCGACIKSCPVSAINIINPV</sequence>
<dbReference type="PROSITE" id="PS51379">
    <property type="entry name" value="4FE4S_FER_2"/>
    <property type="match status" value="3"/>
</dbReference>
<keyword evidence="8" id="KW-0963">Cytoplasm</keyword>
<dbReference type="PANTHER" id="PTHR43687">
    <property type="entry name" value="ADENYLYLSULFATE REDUCTASE, BETA SUBUNIT"/>
    <property type="match status" value="1"/>
</dbReference>
<evidence type="ECO:0000256" key="2">
    <source>
        <dbReference type="ARBA" id="ARBA00022485"/>
    </source>
</evidence>
<keyword evidence="11" id="KW-1185">Reference proteome</keyword>
<feature type="binding site" evidence="8">
    <location>
        <position position="86"/>
    </location>
    <ligand>
        <name>[4Fe-4S] cluster</name>
        <dbReference type="ChEBI" id="CHEBI:49883"/>
        <label>2</label>
    </ligand>
</feature>
<evidence type="ECO:0000313" key="11">
    <source>
        <dbReference type="Proteomes" id="UP000254329"/>
    </source>
</evidence>
<protein>
    <recommendedName>
        <fullName evidence="8">Ferredoxin-type protein NapF</fullName>
    </recommendedName>
</protein>
<dbReference type="GO" id="GO:0051539">
    <property type="term" value="F:4 iron, 4 sulfur cluster binding"/>
    <property type="evidence" value="ECO:0007669"/>
    <property type="project" value="UniProtKB-UniRule"/>
</dbReference>
<dbReference type="AlphaFoldDB" id="A0A1V4B2Q8"/>
<dbReference type="InterPro" id="IPR050572">
    <property type="entry name" value="Fe-S_Ferredoxin"/>
</dbReference>
<dbReference type="PROSITE" id="PS00198">
    <property type="entry name" value="4FE4S_FER_1"/>
    <property type="match status" value="1"/>
</dbReference>
<dbReference type="EMBL" id="UGHF01000001">
    <property type="protein sequence ID" value="STO59997.1"/>
    <property type="molecule type" value="Genomic_DNA"/>
</dbReference>
<dbReference type="STRING" id="733.B0186_03765"/>
<feature type="binding site" evidence="8">
    <location>
        <position position="80"/>
    </location>
    <ligand>
        <name>[4Fe-4S] cluster</name>
        <dbReference type="ChEBI" id="CHEBI:49883"/>
        <label>2</label>
    </ligand>
</feature>
<dbReference type="InterPro" id="IPR017900">
    <property type="entry name" value="4Fe4S_Fe_S_CS"/>
</dbReference>
<comment type="function">
    <text evidence="8">Could be involved in the maturation of NapA, the catalytic subunit of the periplasmic nitrate reductase, before its export into the periplasm.</text>
</comment>
<feature type="domain" description="4Fe-4S ferredoxin-type" evidence="9">
    <location>
        <begin position="143"/>
        <end position="172"/>
    </location>
</feature>
<evidence type="ECO:0000256" key="4">
    <source>
        <dbReference type="ARBA" id="ARBA00022737"/>
    </source>
</evidence>
<feature type="binding site" evidence="8">
    <location>
        <position position="83"/>
    </location>
    <ligand>
        <name>[4Fe-4S] cluster</name>
        <dbReference type="ChEBI" id="CHEBI:49883"/>
        <label>2</label>
    </ligand>
</feature>
<dbReference type="Pfam" id="PF13187">
    <property type="entry name" value="Fer4_9"/>
    <property type="match status" value="1"/>
</dbReference>
<proteinExistence type="inferred from homology"/>
<dbReference type="Proteomes" id="UP000254329">
    <property type="component" value="Unassembled WGS sequence"/>
</dbReference>
<feature type="domain" description="4Fe-4S ferredoxin-type" evidence="9">
    <location>
        <begin position="37"/>
        <end position="68"/>
    </location>
</feature>
<dbReference type="Pfam" id="PF12838">
    <property type="entry name" value="Fer4_7"/>
    <property type="match status" value="1"/>
</dbReference>
<feature type="domain" description="4Fe-4S ferredoxin-type" evidence="9">
    <location>
        <begin position="71"/>
        <end position="100"/>
    </location>
</feature>
<evidence type="ECO:0000313" key="10">
    <source>
        <dbReference type="EMBL" id="STO59997.1"/>
    </source>
</evidence>
<feature type="binding site" evidence="8">
    <location>
        <position position="48"/>
    </location>
    <ligand>
        <name>[4Fe-4S] cluster</name>
        <dbReference type="ChEBI" id="CHEBI:49883"/>
        <label>1</label>
    </ligand>
</feature>
<feature type="binding site" evidence="8">
    <location>
        <position position="51"/>
    </location>
    <ligand>
        <name>[4Fe-4S] cluster</name>
        <dbReference type="ChEBI" id="CHEBI:49883"/>
        <label>1</label>
    </ligand>
</feature>
<accession>A0A1V4B2Q8</accession>
<evidence type="ECO:0000256" key="3">
    <source>
        <dbReference type="ARBA" id="ARBA00022723"/>
    </source>
</evidence>
<evidence type="ECO:0000256" key="5">
    <source>
        <dbReference type="ARBA" id="ARBA00022982"/>
    </source>
</evidence>
<feature type="binding site" evidence="8">
    <location>
        <position position="155"/>
    </location>
    <ligand>
        <name>[4Fe-4S] cluster</name>
        <dbReference type="ChEBI" id="CHEBI:49883"/>
        <label>3</label>
    </ligand>
</feature>
<dbReference type="GO" id="GO:0046872">
    <property type="term" value="F:metal ion binding"/>
    <property type="evidence" value="ECO:0007669"/>
    <property type="project" value="UniProtKB-KW"/>
</dbReference>
<evidence type="ECO:0000259" key="9">
    <source>
        <dbReference type="PROSITE" id="PS51379"/>
    </source>
</evidence>
<feature type="binding site" evidence="8">
    <location>
        <position position="158"/>
    </location>
    <ligand>
        <name>[4Fe-4S] cluster</name>
        <dbReference type="ChEBI" id="CHEBI:49883"/>
        <label>3</label>
    </ligand>
</feature>
<dbReference type="NCBIfam" id="TIGR00402">
    <property type="entry name" value="napF"/>
    <property type="match status" value="1"/>
</dbReference>
<evidence type="ECO:0000256" key="6">
    <source>
        <dbReference type="ARBA" id="ARBA00023004"/>
    </source>
</evidence>
<feature type="binding site" evidence="8">
    <location>
        <position position="58"/>
    </location>
    <ligand>
        <name>[4Fe-4S] cluster</name>
        <dbReference type="ChEBI" id="CHEBI:49883"/>
        <label>1</label>
    </ligand>
</feature>
<dbReference type="GO" id="GO:0005737">
    <property type="term" value="C:cytoplasm"/>
    <property type="evidence" value="ECO:0007669"/>
    <property type="project" value="UniProtKB-SubCell"/>
</dbReference>
<keyword evidence="7 8" id="KW-0411">Iron-sulfur</keyword>
<gene>
    <name evidence="8" type="primary">napF</name>
    <name evidence="10" type="ORF">NCTC1659_01262</name>
</gene>
<dbReference type="HAMAP" id="MF_02201">
    <property type="entry name" value="NapF"/>
    <property type="match status" value="1"/>
</dbReference>
<dbReference type="CDD" id="cd10564">
    <property type="entry name" value="NapF_like"/>
    <property type="match status" value="1"/>
</dbReference>
<dbReference type="SUPFAM" id="SSF54862">
    <property type="entry name" value="4Fe-4S ferredoxins"/>
    <property type="match status" value="1"/>
</dbReference>
<feature type="binding site" evidence="8">
    <location>
        <position position="54"/>
    </location>
    <ligand>
        <name>[4Fe-4S] cluster</name>
        <dbReference type="ChEBI" id="CHEBI:49883"/>
        <label>1</label>
    </ligand>
</feature>
<evidence type="ECO:0000256" key="8">
    <source>
        <dbReference type="HAMAP-Rule" id="MF_02201"/>
    </source>
</evidence>
<evidence type="ECO:0000256" key="1">
    <source>
        <dbReference type="ARBA" id="ARBA00022448"/>
    </source>
</evidence>
<feature type="binding site" evidence="8">
    <location>
        <position position="90"/>
    </location>
    <ligand>
        <name>[4Fe-4S] cluster</name>
        <dbReference type="ChEBI" id="CHEBI:49883"/>
        <label>2</label>
    </ligand>
</feature>
<comment type="subunit">
    <text evidence="8">Interacts with the cytoplasmic NapA precursor.</text>
</comment>
<dbReference type="InterPro" id="IPR017896">
    <property type="entry name" value="4Fe4S_Fe-S-bd"/>
</dbReference>
<keyword evidence="5" id="KW-0249">Electron transport</keyword>
<keyword evidence="6 8" id="KW-0408">Iron</keyword>
<dbReference type="Gene3D" id="3.30.70.20">
    <property type="match status" value="2"/>
</dbReference>
<name>A0A1V4B2Q8_9PAST</name>
<comment type="cofactor">
    <cofactor evidence="8">
        <name>[4Fe-4S] cluster</name>
        <dbReference type="ChEBI" id="CHEBI:49883"/>
    </cofactor>
</comment>
<keyword evidence="1" id="KW-0813">Transport</keyword>
<comment type="similarity">
    <text evidence="8">Belongs to the NapF family.</text>
</comment>
<feature type="binding site" evidence="8">
    <location>
        <position position="152"/>
    </location>
    <ligand>
        <name>[4Fe-4S] cluster</name>
        <dbReference type="ChEBI" id="CHEBI:49883"/>
        <label>3</label>
    </ligand>
</feature>
<dbReference type="InterPro" id="IPR004496">
    <property type="entry name" value="NapF"/>
</dbReference>